<keyword evidence="1" id="KW-0812">Transmembrane</keyword>
<name>A0A0F9AIE9_9ZZZZ</name>
<feature type="non-terminal residue" evidence="2">
    <location>
        <position position="95"/>
    </location>
</feature>
<dbReference type="PANTHER" id="PTHR42966:SF3">
    <property type="entry name" value="BLR5971 PROTEIN"/>
    <property type="match status" value="1"/>
</dbReference>
<dbReference type="EMBL" id="LAZR01057507">
    <property type="protein sequence ID" value="KKK71936.1"/>
    <property type="molecule type" value="Genomic_DNA"/>
</dbReference>
<dbReference type="GO" id="GO:0047444">
    <property type="term" value="F:N-acylneuraminate-9-phosphate synthase activity"/>
    <property type="evidence" value="ECO:0007669"/>
    <property type="project" value="TreeGrafter"/>
</dbReference>
<proteinExistence type="predicted"/>
<sequence length="95" mass="10706">MPRKGAVGLVQGVRVLYVYIVLQPYIILIRNGRTLNKIAVFVFGEYMNNPFIIAEIGINHNGSLNTARELIDMAVRCGCDAVKFQKRTIDLCYSK</sequence>
<dbReference type="AlphaFoldDB" id="A0A0F9AIE9"/>
<organism evidence="2">
    <name type="scientific">marine sediment metagenome</name>
    <dbReference type="NCBI Taxonomy" id="412755"/>
    <lineage>
        <taxon>unclassified sequences</taxon>
        <taxon>metagenomes</taxon>
        <taxon>ecological metagenomes</taxon>
    </lineage>
</organism>
<dbReference type="PANTHER" id="PTHR42966">
    <property type="entry name" value="N-ACETYLNEURAMINATE SYNTHASE"/>
    <property type="match status" value="1"/>
</dbReference>
<evidence type="ECO:0008006" key="3">
    <source>
        <dbReference type="Google" id="ProtNLM"/>
    </source>
</evidence>
<reference evidence="2" key="1">
    <citation type="journal article" date="2015" name="Nature">
        <title>Complex archaea that bridge the gap between prokaryotes and eukaryotes.</title>
        <authorList>
            <person name="Spang A."/>
            <person name="Saw J.H."/>
            <person name="Jorgensen S.L."/>
            <person name="Zaremba-Niedzwiedzka K."/>
            <person name="Martijn J."/>
            <person name="Lind A.E."/>
            <person name="van Eijk R."/>
            <person name="Schleper C."/>
            <person name="Guy L."/>
            <person name="Ettema T.J."/>
        </authorList>
    </citation>
    <scope>NUCLEOTIDE SEQUENCE</scope>
</reference>
<gene>
    <name evidence="2" type="ORF">LCGC14_2908940</name>
</gene>
<feature type="transmembrane region" description="Helical" evidence="1">
    <location>
        <begin position="6"/>
        <end position="28"/>
    </location>
</feature>
<accession>A0A0F9AIE9</accession>
<dbReference type="SUPFAM" id="SSF51569">
    <property type="entry name" value="Aldolase"/>
    <property type="match status" value="1"/>
</dbReference>
<keyword evidence="1" id="KW-0472">Membrane</keyword>
<keyword evidence="1" id="KW-1133">Transmembrane helix</keyword>
<dbReference type="Gene3D" id="3.20.20.70">
    <property type="entry name" value="Aldolase class I"/>
    <property type="match status" value="1"/>
</dbReference>
<dbReference type="InterPro" id="IPR013785">
    <property type="entry name" value="Aldolase_TIM"/>
</dbReference>
<dbReference type="InterPro" id="IPR051690">
    <property type="entry name" value="PseI-like"/>
</dbReference>
<evidence type="ECO:0000256" key="1">
    <source>
        <dbReference type="SAM" id="Phobius"/>
    </source>
</evidence>
<evidence type="ECO:0000313" key="2">
    <source>
        <dbReference type="EMBL" id="KKK71936.1"/>
    </source>
</evidence>
<protein>
    <recommendedName>
        <fullName evidence="3">N-acetylneuraminic acid synthase N-terminal domain-containing protein</fullName>
    </recommendedName>
</protein>
<comment type="caution">
    <text evidence="2">The sequence shown here is derived from an EMBL/GenBank/DDBJ whole genome shotgun (WGS) entry which is preliminary data.</text>
</comment>